<organism evidence="2 3">
    <name type="scientific">Lentinus brumalis</name>
    <dbReference type="NCBI Taxonomy" id="2498619"/>
    <lineage>
        <taxon>Eukaryota</taxon>
        <taxon>Fungi</taxon>
        <taxon>Dikarya</taxon>
        <taxon>Basidiomycota</taxon>
        <taxon>Agaricomycotina</taxon>
        <taxon>Agaricomycetes</taxon>
        <taxon>Polyporales</taxon>
        <taxon>Polyporaceae</taxon>
        <taxon>Lentinus</taxon>
    </lineage>
</organism>
<proteinExistence type="predicted"/>
<dbReference type="AlphaFoldDB" id="A0A371D7G3"/>
<evidence type="ECO:0000313" key="2">
    <source>
        <dbReference type="EMBL" id="RDX48475.1"/>
    </source>
</evidence>
<feature type="region of interest" description="Disordered" evidence="1">
    <location>
        <begin position="1"/>
        <end position="59"/>
    </location>
</feature>
<evidence type="ECO:0000256" key="1">
    <source>
        <dbReference type="SAM" id="MobiDB-lite"/>
    </source>
</evidence>
<feature type="compositionally biased region" description="Basic residues" evidence="1">
    <location>
        <begin position="1"/>
        <end position="17"/>
    </location>
</feature>
<evidence type="ECO:0000313" key="3">
    <source>
        <dbReference type="Proteomes" id="UP000256964"/>
    </source>
</evidence>
<dbReference type="Proteomes" id="UP000256964">
    <property type="component" value="Unassembled WGS sequence"/>
</dbReference>
<accession>A0A371D7G3</accession>
<dbReference type="EMBL" id="KZ857411">
    <property type="protein sequence ID" value="RDX48475.1"/>
    <property type="molecule type" value="Genomic_DNA"/>
</dbReference>
<sequence>MHGGRPKPQTRKMHSHIRPTPACPPRGSRDQTRPRYTIHDTGSARPRIHGQIPNPNLQLPTSNSAPYILTCMHNKVQLSSRGTPKLREPRPPSYMCRCVPDLPLLPRPGCLPACLLACLLAVSLSLSMRRGRAGRRVTYVCGDVVVVSTSSYTADLRPQDLRTLAICVLKFAVCGVRHVIARTGRVLISLCCSSLELERRNGIPRSSSSSLVSRDQGRRYRRLGCSLAGANDESDISGFRGVLRPGAESRRRAVVLCFSLPGPTLILACWHDGKALPSAGGRTWGASSERSNPLPVPAAAHPLLERWNAGVRDLAS</sequence>
<name>A0A371D7G3_9APHY</name>
<protein>
    <submittedName>
        <fullName evidence="2">Uncharacterized protein</fullName>
    </submittedName>
</protein>
<gene>
    <name evidence="2" type="ORF">OH76DRAFT_656249</name>
</gene>
<keyword evidence="3" id="KW-1185">Reference proteome</keyword>
<reference evidence="2 3" key="1">
    <citation type="journal article" date="2018" name="Biotechnol. Biofuels">
        <title>Integrative visual omics of the white-rot fungus Polyporus brumalis exposes the biotechnological potential of its oxidative enzymes for delignifying raw plant biomass.</title>
        <authorList>
            <person name="Miyauchi S."/>
            <person name="Rancon A."/>
            <person name="Drula E."/>
            <person name="Hage H."/>
            <person name="Chaduli D."/>
            <person name="Favel A."/>
            <person name="Grisel S."/>
            <person name="Henrissat B."/>
            <person name="Herpoel-Gimbert I."/>
            <person name="Ruiz-Duenas F.J."/>
            <person name="Chevret D."/>
            <person name="Hainaut M."/>
            <person name="Lin J."/>
            <person name="Wang M."/>
            <person name="Pangilinan J."/>
            <person name="Lipzen A."/>
            <person name="Lesage-Meessen L."/>
            <person name="Navarro D."/>
            <person name="Riley R."/>
            <person name="Grigoriev I.V."/>
            <person name="Zhou S."/>
            <person name="Raouche S."/>
            <person name="Rosso M.N."/>
        </authorList>
    </citation>
    <scope>NUCLEOTIDE SEQUENCE [LARGE SCALE GENOMIC DNA]</scope>
    <source>
        <strain evidence="2 3">BRFM 1820</strain>
    </source>
</reference>